<feature type="non-terminal residue" evidence="1">
    <location>
        <position position="462"/>
    </location>
</feature>
<accession>A0A0F9RND6</accession>
<dbReference type="InterPro" id="IPR001680">
    <property type="entry name" value="WD40_rpt"/>
</dbReference>
<dbReference type="SUPFAM" id="SSF50978">
    <property type="entry name" value="WD40 repeat-like"/>
    <property type="match status" value="1"/>
</dbReference>
<dbReference type="SMART" id="SM00320">
    <property type="entry name" value="WD40"/>
    <property type="match status" value="3"/>
</dbReference>
<organism evidence="1">
    <name type="scientific">marine sediment metagenome</name>
    <dbReference type="NCBI Taxonomy" id="412755"/>
    <lineage>
        <taxon>unclassified sequences</taxon>
        <taxon>metagenomes</taxon>
        <taxon>ecological metagenomes</taxon>
    </lineage>
</organism>
<name>A0A0F9RND6_9ZZZZ</name>
<reference evidence="1" key="1">
    <citation type="journal article" date="2015" name="Nature">
        <title>Complex archaea that bridge the gap between prokaryotes and eukaryotes.</title>
        <authorList>
            <person name="Spang A."/>
            <person name="Saw J.H."/>
            <person name="Jorgensen S.L."/>
            <person name="Zaremba-Niedzwiedzka K."/>
            <person name="Martijn J."/>
            <person name="Lind A.E."/>
            <person name="van Eijk R."/>
            <person name="Schleper C."/>
            <person name="Guy L."/>
            <person name="Ettema T.J."/>
        </authorList>
    </citation>
    <scope>NUCLEOTIDE SEQUENCE</scope>
</reference>
<dbReference type="EMBL" id="LAZR01000778">
    <property type="protein sequence ID" value="KKN58080.1"/>
    <property type="molecule type" value="Genomic_DNA"/>
</dbReference>
<dbReference type="PANTHER" id="PTHR44156">
    <property type="entry name" value="SUPERNUMERARY LIMBS, ISOFORM B-RELATED"/>
    <property type="match status" value="1"/>
</dbReference>
<gene>
    <name evidence="1" type="ORF">LCGC14_0555960</name>
</gene>
<dbReference type="AlphaFoldDB" id="A0A0F9RND6"/>
<dbReference type="InterPro" id="IPR053299">
    <property type="entry name" value="ASTRA_WD_repeat"/>
</dbReference>
<dbReference type="InterPro" id="IPR015943">
    <property type="entry name" value="WD40/YVTN_repeat-like_dom_sf"/>
</dbReference>
<dbReference type="InterPro" id="IPR036322">
    <property type="entry name" value="WD40_repeat_dom_sf"/>
</dbReference>
<dbReference type="Gene3D" id="2.130.10.10">
    <property type="entry name" value="YVTN repeat-like/Quinoprotein amine dehydrogenase"/>
    <property type="match status" value="1"/>
</dbReference>
<dbReference type="Pfam" id="PF00400">
    <property type="entry name" value="WD40"/>
    <property type="match status" value="2"/>
</dbReference>
<protein>
    <submittedName>
        <fullName evidence="1">Uncharacterized protein</fullName>
    </submittedName>
</protein>
<proteinExistence type="predicted"/>
<comment type="caution">
    <text evidence="1">The sequence shown here is derived from an EMBL/GenBank/DDBJ whole genome shotgun (WGS) entry which is preliminary data.</text>
</comment>
<sequence length="462" mass="53874">MSIRPYRRIEKAHWDDIHGFIYNRGRIISGSKDGSLKFWNANGELLNSFESSNKGYKFWVTALENFDDGHFAVGTRDGTITVFDMKDEVVFNANNVSDQTFPKPISKKRNQQRIDCIKQLNERGKPHFFYVGVARNLQLWNLRDKKFIRSFKASDNDWVYCIEPFRNGDLIVVIGSTLEYWKKINKESLPGEQILGIFNYGKKRFIIITSLFFINWKRGFYIEKTIYASGPYKRMPYGLIRNPKISDDQPNSIELSINSRVVKFKDMNLNDIPICIEMINKMISEVPKLHIGRTVTNKQHDQAIKNFIESDEHLLGIFNISMKHKSEMKQYFLFITSKKIARWAKGLMSRDLILYDYNTIIKMESKKGTFAGDLILHFSVHNEVFQNMGKNEGVIAVEIIQEQITKTKNQFTNVTQIGSTSIFDNDDLLNIIQARYAKEEISKKEFDQLLNDLQKSKPKKIY</sequence>
<evidence type="ECO:0000313" key="1">
    <source>
        <dbReference type="EMBL" id="KKN58080.1"/>
    </source>
</evidence>